<evidence type="ECO:0000313" key="1">
    <source>
        <dbReference type="EMBL" id="ARJ43163.1"/>
    </source>
</evidence>
<dbReference type="RefSeq" id="WP_085071219.1">
    <property type="nucleotide sequence ID" value="NZ_CP019706.1"/>
</dbReference>
<keyword evidence="2" id="KW-1185">Reference proteome</keyword>
<dbReference type="KEGG" id="palh:B1H58_14745"/>
<evidence type="ECO:0000313" key="2">
    <source>
        <dbReference type="Proteomes" id="UP000192900"/>
    </source>
</evidence>
<protein>
    <submittedName>
        <fullName evidence="1">Uncharacterized protein</fullName>
    </submittedName>
</protein>
<organism evidence="1 2">
    <name type="scientific">Pantoea alhagi</name>
    <dbReference type="NCBI Taxonomy" id="1891675"/>
    <lineage>
        <taxon>Bacteria</taxon>
        <taxon>Pseudomonadati</taxon>
        <taxon>Pseudomonadota</taxon>
        <taxon>Gammaproteobacteria</taxon>
        <taxon>Enterobacterales</taxon>
        <taxon>Erwiniaceae</taxon>
        <taxon>Pantoea</taxon>
    </lineage>
</organism>
<dbReference type="OrthoDB" id="9760715at2"/>
<dbReference type="AlphaFoldDB" id="A0A1W6B810"/>
<dbReference type="EMBL" id="CP019706">
    <property type="protein sequence ID" value="ARJ43163.1"/>
    <property type="molecule type" value="Genomic_DNA"/>
</dbReference>
<name>A0A1W6B810_9GAMM</name>
<reference evidence="1 2" key="1">
    <citation type="submission" date="2017-02" db="EMBL/GenBank/DDBJ databases">
        <title>Complete genome sequence of the drought resistance-promoting endophyte Pantoea alhagi LTYR-11Z.</title>
        <authorList>
            <person name="Zhang L."/>
        </authorList>
    </citation>
    <scope>NUCLEOTIDE SEQUENCE [LARGE SCALE GENOMIC DNA]</scope>
    <source>
        <strain evidence="1 2">LTYR-11Z</strain>
    </source>
</reference>
<accession>A0A1W6B810</accession>
<proteinExistence type="predicted"/>
<gene>
    <name evidence="1" type="ORF">B1H58_14745</name>
</gene>
<dbReference type="Proteomes" id="UP000192900">
    <property type="component" value="Chromosome"/>
</dbReference>
<sequence length="62" mass="6995">MLRTINYDNLVWLVETLGDRWPFGTVIADESTRLKSFRLRGGGKRAREDKFSGIARIALGVA</sequence>